<proteinExistence type="predicted"/>
<name>A0AAU9VY01_9CNID</name>
<dbReference type="InterPro" id="IPR052958">
    <property type="entry name" value="IFN-induced_PKR_regulator"/>
</dbReference>
<reference evidence="1 2" key="1">
    <citation type="submission" date="2022-05" db="EMBL/GenBank/DDBJ databases">
        <authorList>
            <consortium name="Genoscope - CEA"/>
            <person name="William W."/>
        </authorList>
    </citation>
    <scope>NUCLEOTIDE SEQUENCE [LARGE SCALE GENOMIC DNA]</scope>
</reference>
<dbReference type="Proteomes" id="UP001159428">
    <property type="component" value="Unassembled WGS sequence"/>
</dbReference>
<accession>A0AAU9VY01</accession>
<dbReference type="PANTHER" id="PTHR46289">
    <property type="entry name" value="52 KDA REPRESSOR OF THE INHIBITOR OF THE PROTEIN KINASE-LIKE PROTEIN-RELATED"/>
    <property type="match status" value="1"/>
</dbReference>
<evidence type="ECO:0008006" key="3">
    <source>
        <dbReference type="Google" id="ProtNLM"/>
    </source>
</evidence>
<dbReference type="AlphaFoldDB" id="A0AAU9VY01"/>
<protein>
    <recommendedName>
        <fullName evidence="3">Transposase</fullName>
    </recommendedName>
</protein>
<dbReference type="EMBL" id="CALNXJ010000005">
    <property type="protein sequence ID" value="CAH3040558.1"/>
    <property type="molecule type" value="Genomic_DNA"/>
</dbReference>
<evidence type="ECO:0000313" key="1">
    <source>
        <dbReference type="EMBL" id="CAH3040558.1"/>
    </source>
</evidence>
<gene>
    <name evidence="1" type="ORF">PMEA_00026110</name>
</gene>
<keyword evidence="2" id="KW-1185">Reference proteome</keyword>
<sequence>MSSEACGVQGRIRRIAPMALYTHCNSHVLNLSVAAACRLTSVRNMIGTLNETFLFFHFSPKRQRFLEQVLEKCGFTSRKEKLKGLCKTLWVEKHECYETFYELYEYVCISLDAIADHESHPHVYSSLLFTWDRETKTKAQGLLANQRHSDSFSPFLSQRIALEHSNLLQLSFRRKNKMSSKRIL</sequence>
<organism evidence="1 2">
    <name type="scientific">Pocillopora meandrina</name>
    <dbReference type="NCBI Taxonomy" id="46732"/>
    <lineage>
        <taxon>Eukaryota</taxon>
        <taxon>Metazoa</taxon>
        <taxon>Cnidaria</taxon>
        <taxon>Anthozoa</taxon>
        <taxon>Hexacorallia</taxon>
        <taxon>Scleractinia</taxon>
        <taxon>Astrocoeniina</taxon>
        <taxon>Pocilloporidae</taxon>
        <taxon>Pocillopora</taxon>
    </lineage>
</organism>
<dbReference type="PANTHER" id="PTHR46289:SF14">
    <property type="entry name" value="DUF4371 DOMAIN-CONTAINING PROTEIN"/>
    <property type="match status" value="1"/>
</dbReference>
<evidence type="ECO:0000313" key="2">
    <source>
        <dbReference type="Proteomes" id="UP001159428"/>
    </source>
</evidence>
<comment type="caution">
    <text evidence="1">The sequence shown here is derived from an EMBL/GenBank/DDBJ whole genome shotgun (WGS) entry which is preliminary data.</text>
</comment>